<evidence type="ECO:0000313" key="7">
    <source>
        <dbReference type="EMBL" id="GHO90636.1"/>
    </source>
</evidence>
<evidence type="ECO:0000256" key="1">
    <source>
        <dbReference type="ARBA" id="ARBA00004651"/>
    </source>
</evidence>
<evidence type="ECO:0000313" key="8">
    <source>
        <dbReference type="Proteomes" id="UP000597444"/>
    </source>
</evidence>
<feature type="transmembrane region" description="Helical" evidence="6">
    <location>
        <begin position="110"/>
        <end position="132"/>
    </location>
</feature>
<evidence type="ECO:0000256" key="6">
    <source>
        <dbReference type="SAM" id="Phobius"/>
    </source>
</evidence>
<dbReference type="AlphaFoldDB" id="A0A8J3IJ73"/>
<reference evidence="7" key="1">
    <citation type="submission" date="2020-10" db="EMBL/GenBank/DDBJ databases">
        <title>Taxonomic study of unclassified bacteria belonging to the class Ktedonobacteria.</title>
        <authorList>
            <person name="Yabe S."/>
            <person name="Wang C.M."/>
            <person name="Zheng Y."/>
            <person name="Sakai Y."/>
            <person name="Cavaletti L."/>
            <person name="Monciardini P."/>
            <person name="Donadio S."/>
        </authorList>
    </citation>
    <scope>NUCLEOTIDE SEQUENCE</scope>
    <source>
        <strain evidence="7">ID150040</strain>
    </source>
</reference>
<dbReference type="GO" id="GO:0022857">
    <property type="term" value="F:transmembrane transporter activity"/>
    <property type="evidence" value="ECO:0007669"/>
    <property type="project" value="InterPro"/>
</dbReference>
<accession>A0A8J3IJ73</accession>
<comment type="subcellular location">
    <subcellularLocation>
        <location evidence="1">Cell membrane</location>
        <topology evidence="1">Multi-pass membrane protein</topology>
    </subcellularLocation>
</comment>
<feature type="transmembrane region" description="Helical" evidence="6">
    <location>
        <begin position="254"/>
        <end position="274"/>
    </location>
</feature>
<dbReference type="InterPro" id="IPR001851">
    <property type="entry name" value="ABC_transp_permease"/>
</dbReference>
<keyword evidence="8" id="KW-1185">Reference proteome</keyword>
<dbReference type="CDD" id="cd06579">
    <property type="entry name" value="TM_PBP1_transp_AraH_like"/>
    <property type="match status" value="1"/>
</dbReference>
<dbReference type="Pfam" id="PF02653">
    <property type="entry name" value="BPD_transp_2"/>
    <property type="match status" value="1"/>
</dbReference>
<feature type="transmembrane region" description="Helical" evidence="6">
    <location>
        <begin position="139"/>
        <end position="157"/>
    </location>
</feature>
<feature type="transmembrane region" description="Helical" evidence="6">
    <location>
        <begin position="56"/>
        <end position="79"/>
    </location>
</feature>
<proteinExistence type="predicted"/>
<keyword evidence="4 6" id="KW-1133">Transmembrane helix</keyword>
<organism evidence="7 8">
    <name type="scientific">Reticulibacter mediterranei</name>
    <dbReference type="NCBI Taxonomy" id="2778369"/>
    <lineage>
        <taxon>Bacteria</taxon>
        <taxon>Bacillati</taxon>
        <taxon>Chloroflexota</taxon>
        <taxon>Ktedonobacteria</taxon>
        <taxon>Ktedonobacterales</taxon>
        <taxon>Reticulibacteraceae</taxon>
        <taxon>Reticulibacter</taxon>
    </lineage>
</organism>
<feature type="transmembrane region" description="Helical" evidence="6">
    <location>
        <begin position="286"/>
        <end position="304"/>
    </location>
</feature>
<gene>
    <name evidence="7" type="ORF">KSF_006840</name>
</gene>
<sequence length="363" mass="38043">MRANIAGGSLPTGKRGLNRTLRLFVTARSGILLVLFLLLFSYFSASVPHFFDGYNVYQVVQNGVIIGLLAIGEAIVILSGGGGIDLSVGSMLSLSGMVLGILNIEHGVNIWVAAATAILAGTFLGAINGWLVSKLRIPPLIVTLATFYGYAAIALQVTNTKPLPDATQPNLPQAFPQEFIALGNGNVQNISWLSWIPKIAGQGIPFQFLIIFVPLLLLAIFILHKTLGGRYLYGVGTNALAARFTAIDVWAVRFWAYVAAGFLSGVGAVIQTALNASATPDVGASMNLQAITIAVLGGVSIMGGEGAVIGVALATLVVVFLYNGLGLLLGDAAGVWQPVALGVLLICSVFLNELIRRRISVDS</sequence>
<evidence type="ECO:0000256" key="4">
    <source>
        <dbReference type="ARBA" id="ARBA00022989"/>
    </source>
</evidence>
<keyword evidence="5 6" id="KW-0472">Membrane</keyword>
<evidence type="ECO:0000256" key="3">
    <source>
        <dbReference type="ARBA" id="ARBA00022692"/>
    </source>
</evidence>
<dbReference type="RefSeq" id="WP_220201586.1">
    <property type="nucleotide sequence ID" value="NZ_BNJK01000001.1"/>
</dbReference>
<evidence type="ECO:0000256" key="5">
    <source>
        <dbReference type="ARBA" id="ARBA00023136"/>
    </source>
</evidence>
<keyword evidence="3 6" id="KW-0812">Transmembrane</keyword>
<dbReference type="GO" id="GO:0005886">
    <property type="term" value="C:plasma membrane"/>
    <property type="evidence" value="ECO:0007669"/>
    <property type="project" value="UniProtKB-SubCell"/>
</dbReference>
<feature type="transmembrane region" description="Helical" evidence="6">
    <location>
        <begin position="86"/>
        <end position="104"/>
    </location>
</feature>
<comment type="caution">
    <text evidence="7">The sequence shown here is derived from an EMBL/GenBank/DDBJ whole genome shotgun (WGS) entry which is preliminary data.</text>
</comment>
<keyword evidence="2" id="KW-1003">Cell membrane</keyword>
<protein>
    <submittedName>
        <fullName evidence="7">Sugar ABC transporter permease</fullName>
    </submittedName>
</protein>
<evidence type="ECO:0000256" key="2">
    <source>
        <dbReference type="ARBA" id="ARBA00022475"/>
    </source>
</evidence>
<feature type="transmembrane region" description="Helical" evidence="6">
    <location>
        <begin position="21"/>
        <end position="44"/>
    </location>
</feature>
<name>A0A8J3IJ73_9CHLR</name>
<dbReference type="EMBL" id="BNJK01000001">
    <property type="protein sequence ID" value="GHO90636.1"/>
    <property type="molecule type" value="Genomic_DNA"/>
</dbReference>
<dbReference type="PANTHER" id="PTHR32196">
    <property type="entry name" value="ABC TRANSPORTER PERMEASE PROTEIN YPHD-RELATED-RELATED"/>
    <property type="match status" value="1"/>
</dbReference>
<dbReference type="Proteomes" id="UP000597444">
    <property type="component" value="Unassembled WGS sequence"/>
</dbReference>
<feature type="transmembrane region" description="Helical" evidence="6">
    <location>
        <begin position="335"/>
        <end position="355"/>
    </location>
</feature>
<feature type="transmembrane region" description="Helical" evidence="6">
    <location>
        <begin position="311"/>
        <end position="329"/>
    </location>
</feature>
<feature type="transmembrane region" description="Helical" evidence="6">
    <location>
        <begin position="204"/>
        <end position="223"/>
    </location>
</feature>